<dbReference type="AlphaFoldDB" id="A0A942I391"/>
<gene>
    <name evidence="3" type="ORF">KEU06_13270</name>
</gene>
<organism evidence="3 4">
    <name type="scientific">Pseudaminobacter soli</name>
    <name type="common">ex Zhang et al. 2022</name>
    <dbReference type="NCBI Taxonomy" id="2831468"/>
    <lineage>
        <taxon>Bacteria</taxon>
        <taxon>Pseudomonadati</taxon>
        <taxon>Pseudomonadota</taxon>
        <taxon>Alphaproteobacteria</taxon>
        <taxon>Hyphomicrobiales</taxon>
        <taxon>Phyllobacteriaceae</taxon>
        <taxon>Pseudaminobacter</taxon>
    </lineage>
</organism>
<dbReference type="Proteomes" id="UP000680348">
    <property type="component" value="Unassembled WGS sequence"/>
</dbReference>
<proteinExistence type="predicted"/>
<sequence length="184" mass="21162">MTKKRVALYTFGIFRAPATDAANQGFHDRNDRNLLAVERSEGFIARSGYDEEPGPESWGKQVFPRFYVERGDGWSPSTLSLWKNLESPMAFAYAGIHAEALRHGREWFTKPVWPPYVLWWVGSDHVPTWVEAVARHEHLHDLNPSPSAFDFKTPFDEHGRPTTVDRDAVKGNIRLNEERQRQAT</sequence>
<feature type="region of interest" description="Disordered" evidence="1">
    <location>
        <begin position="160"/>
        <end position="184"/>
    </location>
</feature>
<evidence type="ECO:0000313" key="4">
    <source>
        <dbReference type="Proteomes" id="UP000680348"/>
    </source>
</evidence>
<evidence type="ECO:0000256" key="1">
    <source>
        <dbReference type="SAM" id="MobiDB-lite"/>
    </source>
</evidence>
<keyword evidence="4" id="KW-1185">Reference proteome</keyword>
<dbReference type="InterPro" id="IPR021708">
    <property type="entry name" value="DUF3291"/>
</dbReference>
<dbReference type="Pfam" id="PF11695">
    <property type="entry name" value="DUF3291"/>
    <property type="match status" value="1"/>
</dbReference>
<name>A0A942I391_9HYPH</name>
<evidence type="ECO:0000313" key="3">
    <source>
        <dbReference type="EMBL" id="MBS3649579.1"/>
    </source>
</evidence>
<accession>A0A942I391</accession>
<protein>
    <submittedName>
        <fullName evidence="3">DUF3291 domain-containing protein</fullName>
    </submittedName>
</protein>
<comment type="caution">
    <text evidence="3">The sequence shown here is derived from an EMBL/GenBank/DDBJ whole genome shotgun (WGS) entry which is preliminary data.</text>
</comment>
<dbReference type="EMBL" id="JAGWCR010000006">
    <property type="protein sequence ID" value="MBS3649579.1"/>
    <property type="molecule type" value="Genomic_DNA"/>
</dbReference>
<feature type="domain" description="DUF3291" evidence="2">
    <location>
        <begin position="7"/>
        <end position="153"/>
    </location>
</feature>
<reference evidence="3" key="1">
    <citation type="submission" date="2021-04" db="EMBL/GenBank/DDBJ databases">
        <title>Pseudaminobacter soli sp. nov., isolated from paddy soil contaminated by heavy metals.</title>
        <authorList>
            <person name="Zhang K."/>
        </authorList>
    </citation>
    <scope>NUCLEOTIDE SEQUENCE</scope>
    <source>
        <strain evidence="3">19-2017</strain>
    </source>
</reference>
<evidence type="ECO:0000259" key="2">
    <source>
        <dbReference type="Pfam" id="PF11695"/>
    </source>
</evidence>